<keyword evidence="11" id="KW-0539">Nucleus</keyword>
<dbReference type="EMBL" id="KN832000">
    <property type="protein sequence ID" value="KIO00003.1"/>
    <property type="molecule type" value="Genomic_DNA"/>
</dbReference>
<dbReference type="SMART" id="SM00717">
    <property type="entry name" value="SANT"/>
    <property type="match status" value="2"/>
</dbReference>
<organism evidence="16 17">
    <name type="scientific">Pisolithus tinctorius Marx 270</name>
    <dbReference type="NCBI Taxonomy" id="870435"/>
    <lineage>
        <taxon>Eukaryota</taxon>
        <taxon>Fungi</taxon>
        <taxon>Dikarya</taxon>
        <taxon>Basidiomycota</taxon>
        <taxon>Agaricomycotina</taxon>
        <taxon>Agaricomycetes</taxon>
        <taxon>Agaricomycetidae</taxon>
        <taxon>Boletales</taxon>
        <taxon>Sclerodermatineae</taxon>
        <taxon>Pisolithaceae</taxon>
        <taxon>Pisolithus</taxon>
    </lineage>
</organism>
<evidence type="ECO:0000256" key="4">
    <source>
        <dbReference type="ARBA" id="ARBA00012551"/>
    </source>
</evidence>
<dbReference type="CDD" id="cd17997">
    <property type="entry name" value="DEXHc_SMARCA1_SMARCA5"/>
    <property type="match status" value="1"/>
</dbReference>
<dbReference type="GO" id="GO:0042393">
    <property type="term" value="F:histone binding"/>
    <property type="evidence" value="ECO:0007669"/>
    <property type="project" value="TreeGrafter"/>
</dbReference>
<feature type="region of interest" description="Disordered" evidence="12">
    <location>
        <begin position="1"/>
        <end position="93"/>
    </location>
</feature>
<evidence type="ECO:0000313" key="17">
    <source>
        <dbReference type="Proteomes" id="UP000054217"/>
    </source>
</evidence>
<dbReference type="GO" id="GO:0000785">
    <property type="term" value="C:chromatin"/>
    <property type="evidence" value="ECO:0007669"/>
    <property type="project" value="TreeGrafter"/>
</dbReference>
<dbReference type="OrthoDB" id="5857104at2759"/>
<dbReference type="Pfam" id="PF09110">
    <property type="entry name" value="HAND"/>
    <property type="match status" value="1"/>
</dbReference>
<dbReference type="GO" id="GO:0031491">
    <property type="term" value="F:nucleosome binding"/>
    <property type="evidence" value="ECO:0007669"/>
    <property type="project" value="InterPro"/>
</dbReference>
<dbReference type="GO" id="GO:0140658">
    <property type="term" value="F:ATP-dependent chromatin remodeler activity"/>
    <property type="evidence" value="ECO:0007669"/>
    <property type="project" value="TreeGrafter"/>
</dbReference>
<keyword evidence="6" id="KW-0378">Hydrolase</keyword>
<evidence type="ECO:0000256" key="1">
    <source>
        <dbReference type="ARBA" id="ARBA00004123"/>
    </source>
</evidence>
<feature type="domain" description="SANT" evidence="15">
    <location>
        <begin position="862"/>
        <end position="915"/>
    </location>
</feature>
<dbReference type="InterPro" id="IPR014001">
    <property type="entry name" value="Helicase_ATP-bd"/>
</dbReference>
<sequence>MDEDVLSDVVPSNIVSRQESEGADDGESEYIDADASPEEDELQSEEELGGPSTSKSSPSKLAKMQQMAERREKKQKRKADESQLHVKRQEMDKAKIADSVKRYSYLLGQTDLFKHFVDIKKARDPQYAALLDAQPKQKGRGRKKAADQSARHRKSEKEEDEEMLKDGELAAEGDDQPFVFEESPSYIKGTMRGYQLQGLNWMVSLHHNGLNGILADEMGLGKTLQTISFLGYLRHYGSTQGPHLIVVPKSTLQNWAREFERWTPDINVVVLTGTKEERSEIIAERLIPQDFDVCVTSYEICLIEKSALKKFSFEYIVIDEAHRIKNVDSILAQIVRSFMSRGRLLITGTPLQNNLKELFALLNFICPEIFSDYADLDAFLHKDDSGTGNEEERSKKVVEALHKILRPFLLRRVKSDVEKSLLPKKEINIYVGMTEMQRKWYRSVLEKDIDAVNGLTGKKEGKTRLMNMVMQLRKVTCHPYLFDGAEPGPPYTTDEHIIENCGKMIILDKLLKSMRAKGSRVLIFSQMSRVLDILEDYCLFRGFKYCRIDGSTAHDERIVAIDDYNKPESEKFIFLLTTRAGGLGINLTTADIVILYDSDWNPQADLQAMDRAHRIGQTKQVYVFRFITEDTVEERMLERAAQKLRLDQLVIQQGRQQQSKAASKEELLEMITHGAEKIINSRDDLLINDDIDAIIKRGEERTLELNSRYEGLNLEDLSNFKSDSTVQQWEGEDFRARKGLNLNISLSKRERKTNYSVDSYFKDTLRAGPSKPEKAPKLPRAPKQVQIQDFQFFNPTLAQLQERELAVFKRTNNIPATLRESQGPEDTPEKLEAERATAQEFIDTAEPLTEEEQVLKDRYLAEGFHDWSRRDFQQFVRALETYGWTDDYELLASEIQDKNAKQVKEYYLHFKKHWKELSEHPRIAARIAEGEAKRNKRSNLEALLAKKIASVQHPMQELELNYPTTKGKVYSEEEDRYLLVRLHHYGMSTEDAYERIRRDISEFPVFRFDWFFKSRSTQELQRRCNTLLGMIEKEAEAQAQQEGKSKSGRSKKRGIDDVQKDEDAKESRSPSPVPAPAPKKGTKKKKT</sequence>
<evidence type="ECO:0000256" key="12">
    <source>
        <dbReference type="SAM" id="MobiDB-lite"/>
    </source>
</evidence>
<dbReference type="Pfam" id="PF00271">
    <property type="entry name" value="Helicase_C"/>
    <property type="match status" value="1"/>
</dbReference>
<feature type="compositionally biased region" description="Basic and acidic residues" evidence="12">
    <location>
        <begin position="68"/>
        <end position="93"/>
    </location>
</feature>
<comment type="similarity">
    <text evidence="2">Belongs to the SNF2/RAD54 helicase family. SWR1 subfamily.</text>
</comment>
<reference evidence="16 17" key="1">
    <citation type="submission" date="2014-04" db="EMBL/GenBank/DDBJ databases">
        <authorList>
            <consortium name="DOE Joint Genome Institute"/>
            <person name="Kuo A."/>
            <person name="Kohler A."/>
            <person name="Costa M.D."/>
            <person name="Nagy L.G."/>
            <person name="Floudas D."/>
            <person name="Copeland A."/>
            <person name="Barry K.W."/>
            <person name="Cichocki N."/>
            <person name="Veneault-Fourrey C."/>
            <person name="LaButti K."/>
            <person name="Lindquist E.A."/>
            <person name="Lipzen A."/>
            <person name="Lundell T."/>
            <person name="Morin E."/>
            <person name="Murat C."/>
            <person name="Sun H."/>
            <person name="Tunlid A."/>
            <person name="Henrissat B."/>
            <person name="Grigoriev I.V."/>
            <person name="Hibbett D.S."/>
            <person name="Martin F."/>
            <person name="Nordberg H.P."/>
            <person name="Cantor M.N."/>
            <person name="Hua S.X."/>
        </authorList>
    </citation>
    <scope>NUCLEOTIDE SEQUENCE [LARGE SCALE GENOMIC DNA]</scope>
    <source>
        <strain evidence="16 17">Marx 270</strain>
    </source>
</reference>
<evidence type="ECO:0000256" key="9">
    <source>
        <dbReference type="ARBA" id="ARBA00022853"/>
    </source>
</evidence>
<feature type="region of interest" description="Disordered" evidence="12">
    <location>
        <begin position="131"/>
        <end position="164"/>
    </location>
</feature>
<dbReference type="SUPFAM" id="SSF101224">
    <property type="entry name" value="HAND domain of the nucleosome remodeling ATPase ISWI"/>
    <property type="match status" value="1"/>
</dbReference>
<dbReference type="InterPro" id="IPR036306">
    <property type="entry name" value="ISWI_HAND-dom_sf"/>
</dbReference>
<dbReference type="GO" id="GO:0034728">
    <property type="term" value="P:nucleosome organization"/>
    <property type="evidence" value="ECO:0007669"/>
    <property type="project" value="TreeGrafter"/>
</dbReference>
<evidence type="ECO:0000259" key="15">
    <source>
        <dbReference type="PROSITE" id="PS51293"/>
    </source>
</evidence>
<dbReference type="PANTHER" id="PTHR45623">
    <property type="entry name" value="CHROMODOMAIN-HELICASE-DNA-BINDING PROTEIN 3-RELATED-RELATED"/>
    <property type="match status" value="1"/>
</dbReference>
<dbReference type="PROSITE" id="PS51293">
    <property type="entry name" value="SANT"/>
    <property type="match status" value="1"/>
</dbReference>
<keyword evidence="7" id="KW-0347">Helicase</keyword>
<dbReference type="InterPro" id="IPR049730">
    <property type="entry name" value="SNF2/RAD54-like_C"/>
</dbReference>
<dbReference type="Proteomes" id="UP000054217">
    <property type="component" value="Unassembled WGS sequence"/>
</dbReference>
<dbReference type="SUPFAM" id="SSF52540">
    <property type="entry name" value="P-loop containing nucleoside triphosphate hydrolases"/>
    <property type="match status" value="2"/>
</dbReference>
<dbReference type="SMART" id="SM00487">
    <property type="entry name" value="DEXDc"/>
    <property type="match status" value="1"/>
</dbReference>
<keyword evidence="8" id="KW-0067">ATP-binding</keyword>
<dbReference type="STRING" id="870435.A0A0C3ISX0"/>
<dbReference type="GO" id="GO:0016887">
    <property type="term" value="F:ATP hydrolysis activity"/>
    <property type="evidence" value="ECO:0007669"/>
    <property type="project" value="TreeGrafter"/>
</dbReference>
<dbReference type="FunFam" id="3.40.50.300:FF:000082">
    <property type="entry name" value="ISWI chromatin remodeling complex ATPase ISW1"/>
    <property type="match status" value="1"/>
</dbReference>
<evidence type="ECO:0000256" key="5">
    <source>
        <dbReference type="ARBA" id="ARBA00022741"/>
    </source>
</evidence>
<dbReference type="FunFam" id="3.40.50.10810:FF:000005">
    <property type="entry name" value="Photoperiod-independent early flowering 1"/>
    <property type="match status" value="1"/>
</dbReference>
<dbReference type="EC" id="3.6.4.12" evidence="4"/>
<keyword evidence="10" id="KW-0238">DNA-binding</keyword>
<evidence type="ECO:0000256" key="10">
    <source>
        <dbReference type="ARBA" id="ARBA00023125"/>
    </source>
</evidence>
<evidence type="ECO:0000256" key="8">
    <source>
        <dbReference type="ARBA" id="ARBA00022840"/>
    </source>
</evidence>
<evidence type="ECO:0000259" key="14">
    <source>
        <dbReference type="PROSITE" id="PS51194"/>
    </source>
</evidence>
<dbReference type="InterPro" id="IPR027417">
    <property type="entry name" value="P-loop_NTPase"/>
</dbReference>
<dbReference type="CDD" id="cd18793">
    <property type="entry name" value="SF2_C_SNF"/>
    <property type="match status" value="1"/>
</dbReference>
<keyword evidence="5" id="KW-0547">Nucleotide-binding</keyword>
<dbReference type="AlphaFoldDB" id="A0A0C3ISX0"/>
<dbReference type="GO" id="GO:0003678">
    <property type="term" value="F:DNA helicase activity"/>
    <property type="evidence" value="ECO:0007669"/>
    <property type="project" value="UniProtKB-EC"/>
</dbReference>
<feature type="compositionally biased region" description="Basic and acidic residues" evidence="12">
    <location>
        <begin position="1053"/>
        <end position="1068"/>
    </location>
</feature>
<feature type="compositionally biased region" description="Low complexity" evidence="12">
    <location>
        <begin position="49"/>
        <end position="67"/>
    </location>
</feature>
<feature type="domain" description="Helicase ATP-binding" evidence="13">
    <location>
        <begin position="203"/>
        <end position="368"/>
    </location>
</feature>
<dbReference type="InParanoid" id="A0A0C3ISX0"/>
<dbReference type="PROSITE" id="PS51192">
    <property type="entry name" value="HELICASE_ATP_BIND_1"/>
    <property type="match status" value="1"/>
</dbReference>
<dbReference type="GO" id="GO:0005524">
    <property type="term" value="F:ATP binding"/>
    <property type="evidence" value="ECO:0007669"/>
    <property type="project" value="UniProtKB-KW"/>
</dbReference>
<dbReference type="InterPro" id="IPR000330">
    <property type="entry name" value="SNF2_N"/>
</dbReference>
<gene>
    <name evidence="16" type="ORF">M404DRAFT_16439</name>
</gene>
<dbReference type="HOGENOM" id="CLU_000315_0_0_1"/>
<evidence type="ECO:0000256" key="6">
    <source>
        <dbReference type="ARBA" id="ARBA00022801"/>
    </source>
</evidence>
<comment type="similarity">
    <text evidence="3">Belongs to the SNF2/RAD54 helicase family. ISWI subfamily.</text>
</comment>
<keyword evidence="9" id="KW-0156">Chromatin regulator</keyword>
<evidence type="ECO:0000313" key="16">
    <source>
        <dbReference type="EMBL" id="KIO00003.1"/>
    </source>
</evidence>
<dbReference type="InterPro" id="IPR038718">
    <property type="entry name" value="SNF2-like_sf"/>
</dbReference>
<dbReference type="SUPFAM" id="SSF46689">
    <property type="entry name" value="Homeodomain-like"/>
    <property type="match status" value="2"/>
</dbReference>
<feature type="domain" description="Helicase C-terminal" evidence="14">
    <location>
        <begin position="506"/>
        <end position="657"/>
    </location>
</feature>
<evidence type="ECO:0000259" key="13">
    <source>
        <dbReference type="PROSITE" id="PS51192"/>
    </source>
</evidence>
<dbReference type="PANTHER" id="PTHR45623:SF49">
    <property type="entry name" value="SWI_SNF-RELATED MATRIX-ASSOCIATED ACTIN-DEPENDENT REGULATOR OF CHROMATIN SUBFAMILY A MEMBER 5"/>
    <property type="match status" value="1"/>
</dbReference>
<feature type="region of interest" description="Disordered" evidence="12">
    <location>
        <begin position="1035"/>
        <end position="1087"/>
    </location>
</feature>
<dbReference type="GO" id="GO:0005634">
    <property type="term" value="C:nucleus"/>
    <property type="evidence" value="ECO:0007669"/>
    <property type="project" value="UniProtKB-SubCell"/>
</dbReference>
<keyword evidence="17" id="KW-1185">Reference proteome</keyword>
<evidence type="ECO:0000256" key="11">
    <source>
        <dbReference type="ARBA" id="ARBA00023242"/>
    </source>
</evidence>
<comment type="subcellular location">
    <subcellularLocation>
        <location evidence="1">Nucleus</location>
    </subcellularLocation>
</comment>
<dbReference type="SMART" id="SM00490">
    <property type="entry name" value="HELICc"/>
    <property type="match status" value="1"/>
</dbReference>
<dbReference type="InterPro" id="IPR001650">
    <property type="entry name" value="Helicase_C-like"/>
</dbReference>
<dbReference type="Pfam" id="PF00176">
    <property type="entry name" value="SNF2-rel_dom"/>
    <property type="match status" value="1"/>
</dbReference>
<dbReference type="InterPro" id="IPR044754">
    <property type="entry name" value="Isw1/2_DEXHc"/>
</dbReference>
<dbReference type="InterPro" id="IPR017884">
    <property type="entry name" value="SANT_dom"/>
</dbReference>
<dbReference type="CDD" id="cd00167">
    <property type="entry name" value="SANT"/>
    <property type="match status" value="1"/>
</dbReference>
<evidence type="ECO:0000256" key="7">
    <source>
        <dbReference type="ARBA" id="ARBA00022806"/>
    </source>
</evidence>
<dbReference type="Pfam" id="PF09111">
    <property type="entry name" value="SLIDE"/>
    <property type="match status" value="1"/>
</dbReference>
<proteinExistence type="inferred from homology"/>
<dbReference type="Gene3D" id="3.40.50.10810">
    <property type="entry name" value="Tandem AAA-ATPase domain"/>
    <property type="match status" value="1"/>
</dbReference>
<dbReference type="InterPro" id="IPR009057">
    <property type="entry name" value="Homeodomain-like_sf"/>
</dbReference>
<evidence type="ECO:0000256" key="2">
    <source>
        <dbReference type="ARBA" id="ARBA00009220"/>
    </source>
</evidence>
<dbReference type="Gene3D" id="3.40.50.300">
    <property type="entry name" value="P-loop containing nucleotide triphosphate hydrolases"/>
    <property type="match status" value="1"/>
</dbReference>
<reference evidence="17" key="2">
    <citation type="submission" date="2015-01" db="EMBL/GenBank/DDBJ databases">
        <title>Evolutionary Origins and Diversification of the Mycorrhizal Mutualists.</title>
        <authorList>
            <consortium name="DOE Joint Genome Institute"/>
            <consortium name="Mycorrhizal Genomics Consortium"/>
            <person name="Kohler A."/>
            <person name="Kuo A."/>
            <person name="Nagy L.G."/>
            <person name="Floudas D."/>
            <person name="Copeland A."/>
            <person name="Barry K.W."/>
            <person name="Cichocki N."/>
            <person name="Veneault-Fourrey C."/>
            <person name="LaButti K."/>
            <person name="Lindquist E.A."/>
            <person name="Lipzen A."/>
            <person name="Lundell T."/>
            <person name="Morin E."/>
            <person name="Murat C."/>
            <person name="Riley R."/>
            <person name="Ohm R."/>
            <person name="Sun H."/>
            <person name="Tunlid A."/>
            <person name="Henrissat B."/>
            <person name="Grigoriev I.V."/>
            <person name="Hibbett D.S."/>
            <person name="Martin F."/>
        </authorList>
    </citation>
    <scope>NUCLEOTIDE SEQUENCE [LARGE SCALE GENOMIC DNA]</scope>
    <source>
        <strain evidence="17">Marx 270</strain>
    </source>
</reference>
<dbReference type="InterPro" id="IPR015195">
    <property type="entry name" value="SLIDE"/>
</dbReference>
<evidence type="ECO:0000256" key="3">
    <source>
        <dbReference type="ARBA" id="ARBA00009687"/>
    </source>
</evidence>
<dbReference type="PROSITE" id="PS51194">
    <property type="entry name" value="HELICASE_CTER"/>
    <property type="match status" value="1"/>
</dbReference>
<name>A0A0C3ISX0_PISTI</name>
<dbReference type="InterPro" id="IPR001005">
    <property type="entry name" value="SANT/Myb"/>
</dbReference>
<dbReference type="Gene3D" id="1.10.1040.30">
    <property type="entry name" value="ISWI, HAND domain"/>
    <property type="match status" value="1"/>
</dbReference>
<protein>
    <recommendedName>
        <fullName evidence="4">DNA helicase</fullName>
        <ecNumber evidence="4">3.6.4.12</ecNumber>
    </recommendedName>
</protein>
<dbReference type="InterPro" id="IPR015194">
    <property type="entry name" value="ISWI_HAND-dom"/>
</dbReference>
<accession>A0A0C3ISX0</accession>
<feature type="compositionally biased region" description="Acidic residues" evidence="12">
    <location>
        <begin position="21"/>
        <end position="48"/>
    </location>
</feature>
<dbReference type="GO" id="GO:0003677">
    <property type="term" value="F:DNA binding"/>
    <property type="evidence" value="ECO:0007669"/>
    <property type="project" value="UniProtKB-KW"/>
</dbReference>
<dbReference type="Gene3D" id="1.10.10.60">
    <property type="entry name" value="Homeodomain-like"/>
    <property type="match status" value="2"/>
</dbReference>